<keyword evidence="2" id="KW-1185">Reference proteome</keyword>
<dbReference type="Gene3D" id="3.40.50.1000">
    <property type="entry name" value="HAD superfamily/HAD-like"/>
    <property type="match status" value="1"/>
</dbReference>
<dbReference type="OrthoDB" id="9793014at2"/>
<evidence type="ECO:0000313" key="1">
    <source>
        <dbReference type="EMBL" id="RLK54859.1"/>
    </source>
</evidence>
<dbReference type="SFLD" id="SFLDS00003">
    <property type="entry name" value="Haloacid_Dehalogenase"/>
    <property type="match status" value="1"/>
</dbReference>
<gene>
    <name evidence="1" type="ORF">CLV68_5249</name>
</gene>
<dbReference type="GO" id="GO:0008967">
    <property type="term" value="F:phosphoglycolate phosphatase activity"/>
    <property type="evidence" value="ECO:0007669"/>
    <property type="project" value="TreeGrafter"/>
</dbReference>
<dbReference type="InterPro" id="IPR041492">
    <property type="entry name" value="HAD_2"/>
</dbReference>
<dbReference type="GO" id="GO:0006281">
    <property type="term" value="P:DNA repair"/>
    <property type="evidence" value="ECO:0007669"/>
    <property type="project" value="TreeGrafter"/>
</dbReference>
<proteinExistence type="predicted"/>
<dbReference type="InterPro" id="IPR023198">
    <property type="entry name" value="PGP-like_dom2"/>
</dbReference>
<dbReference type="SUPFAM" id="SSF56784">
    <property type="entry name" value="HAD-like"/>
    <property type="match status" value="1"/>
</dbReference>
<dbReference type="InterPro" id="IPR023214">
    <property type="entry name" value="HAD_sf"/>
</dbReference>
<dbReference type="Pfam" id="PF13419">
    <property type="entry name" value="HAD_2"/>
    <property type="match status" value="1"/>
</dbReference>
<organism evidence="1 2">
    <name type="scientific">Actinokineospora cianjurensis</name>
    <dbReference type="NCBI Taxonomy" id="585224"/>
    <lineage>
        <taxon>Bacteria</taxon>
        <taxon>Bacillati</taxon>
        <taxon>Actinomycetota</taxon>
        <taxon>Actinomycetes</taxon>
        <taxon>Pseudonocardiales</taxon>
        <taxon>Pseudonocardiaceae</taxon>
        <taxon>Actinokineospora</taxon>
    </lineage>
</organism>
<dbReference type="GO" id="GO:0005829">
    <property type="term" value="C:cytosol"/>
    <property type="evidence" value="ECO:0007669"/>
    <property type="project" value="TreeGrafter"/>
</dbReference>
<dbReference type="SFLD" id="SFLDG01129">
    <property type="entry name" value="C1.5:_HAD__Beta-PGM__Phosphata"/>
    <property type="match status" value="1"/>
</dbReference>
<name>A0A421AYK4_9PSEU</name>
<dbReference type="PANTHER" id="PTHR43434:SF1">
    <property type="entry name" value="PHOSPHOGLYCOLATE PHOSPHATASE"/>
    <property type="match status" value="1"/>
</dbReference>
<comment type="caution">
    <text evidence="1">The sequence shown here is derived from an EMBL/GenBank/DDBJ whole genome shotgun (WGS) entry which is preliminary data.</text>
</comment>
<sequence length="216" mass="23051">MVWVAEGAGVDARGVVWGARAVVFDLDDTLLLTRVVKWAHHQAVAARFYGIDLTEDVLREHWGKPYDELITVLYRGAASLADMKAANLSLEHLYRKSAAVGARELVKALLDHGTHVGVVTSANTGPTRADLDFSGFPVDRLAFVHGADLTASHKPDPAVFDDAKRVLQAHGVTAADTVYIGDAPMDRVAAEGAGFGFVGVGPGLGELWVADLAELR</sequence>
<reference evidence="1 2" key="1">
    <citation type="submission" date="2018-10" db="EMBL/GenBank/DDBJ databases">
        <title>Genomic Encyclopedia of Archaeal and Bacterial Type Strains, Phase II (KMG-II): from individual species to whole genera.</title>
        <authorList>
            <person name="Goeker M."/>
        </authorList>
    </citation>
    <scope>NUCLEOTIDE SEQUENCE [LARGE SCALE GENOMIC DNA]</scope>
    <source>
        <strain evidence="1 2">DSM 45657</strain>
    </source>
</reference>
<evidence type="ECO:0000313" key="2">
    <source>
        <dbReference type="Proteomes" id="UP000282454"/>
    </source>
</evidence>
<protein>
    <submittedName>
        <fullName evidence="1">Beta-phosphoglucomutase-like phosphatase (HAD superfamily)</fullName>
    </submittedName>
</protein>
<dbReference type="InterPro" id="IPR050155">
    <property type="entry name" value="HAD-like_hydrolase_sf"/>
</dbReference>
<dbReference type="InterPro" id="IPR036412">
    <property type="entry name" value="HAD-like_sf"/>
</dbReference>
<dbReference type="PANTHER" id="PTHR43434">
    <property type="entry name" value="PHOSPHOGLYCOLATE PHOSPHATASE"/>
    <property type="match status" value="1"/>
</dbReference>
<dbReference type="Gene3D" id="1.10.150.240">
    <property type="entry name" value="Putative phosphatase, domain 2"/>
    <property type="match status" value="1"/>
</dbReference>
<dbReference type="AlphaFoldDB" id="A0A421AYK4"/>
<accession>A0A421AYK4</accession>
<dbReference type="Proteomes" id="UP000282454">
    <property type="component" value="Unassembled WGS sequence"/>
</dbReference>
<dbReference type="EMBL" id="RCDD01000005">
    <property type="protein sequence ID" value="RLK54859.1"/>
    <property type="molecule type" value="Genomic_DNA"/>
</dbReference>